<gene>
    <name evidence="2" type="ORF">IFT93_21915</name>
</gene>
<organism evidence="2 3">
    <name type="scientific">Erwinia persicina</name>
    <dbReference type="NCBI Taxonomy" id="55211"/>
    <lineage>
        <taxon>Bacteria</taxon>
        <taxon>Pseudomonadati</taxon>
        <taxon>Pseudomonadota</taxon>
        <taxon>Gammaproteobacteria</taxon>
        <taxon>Enterobacterales</taxon>
        <taxon>Erwiniaceae</taxon>
        <taxon>Erwinia</taxon>
    </lineage>
</organism>
<keyword evidence="3" id="KW-1185">Reference proteome</keyword>
<proteinExistence type="predicted"/>
<accession>A0ABR9A0G4</accession>
<name>A0ABR9A0G4_9GAMM</name>
<evidence type="ECO:0000313" key="3">
    <source>
        <dbReference type="Proteomes" id="UP000661012"/>
    </source>
</evidence>
<dbReference type="RefSeq" id="WP_191928352.1">
    <property type="nucleotide sequence ID" value="NZ_JACYMQ010000021.1"/>
</dbReference>
<feature type="transmembrane region" description="Helical" evidence="1">
    <location>
        <begin position="182"/>
        <end position="208"/>
    </location>
</feature>
<keyword evidence="1" id="KW-0812">Transmembrane</keyword>
<feature type="transmembrane region" description="Helical" evidence="1">
    <location>
        <begin position="119"/>
        <end position="144"/>
    </location>
</feature>
<feature type="transmembrane region" description="Helical" evidence="1">
    <location>
        <begin position="24"/>
        <end position="42"/>
    </location>
</feature>
<dbReference type="InterPro" id="IPR003744">
    <property type="entry name" value="YhhQ"/>
</dbReference>
<feature type="transmembrane region" description="Helical" evidence="1">
    <location>
        <begin position="156"/>
        <end position="176"/>
    </location>
</feature>
<evidence type="ECO:0000256" key="1">
    <source>
        <dbReference type="SAM" id="Phobius"/>
    </source>
</evidence>
<evidence type="ECO:0000313" key="2">
    <source>
        <dbReference type="EMBL" id="MBD8109029.1"/>
    </source>
</evidence>
<dbReference type="EMBL" id="JACYNN010000030">
    <property type="protein sequence ID" value="MBD8109029.1"/>
    <property type="molecule type" value="Genomic_DNA"/>
</dbReference>
<dbReference type="Proteomes" id="UP000661012">
    <property type="component" value="Unassembled WGS sequence"/>
</dbReference>
<reference evidence="2 3" key="1">
    <citation type="journal article" date="2020" name="FEMS Microbiol. Ecol.">
        <title>Temporal dynamics of bacterial communities during seed development and maturation.</title>
        <authorList>
            <person name="Chesneau G."/>
            <person name="Torres-Cortes G."/>
            <person name="Briand M."/>
            <person name="Darrasse A."/>
            <person name="Preveaux A."/>
            <person name="Marais C."/>
            <person name="Jacques M.A."/>
            <person name="Shade A."/>
            <person name="Barret M."/>
        </authorList>
    </citation>
    <scope>NUCLEOTIDE SEQUENCE [LARGE SCALE GENOMIC DNA]</scope>
    <source>
        <strain evidence="2 3">CFBP13732</strain>
    </source>
</reference>
<keyword evidence="1" id="KW-0472">Membrane</keyword>
<comment type="caution">
    <text evidence="2">The sequence shown here is derived from an EMBL/GenBank/DDBJ whole genome shotgun (WGS) entry which is preliminary data.</text>
</comment>
<feature type="transmembrane region" description="Helical" evidence="1">
    <location>
        <begin position="85"/>
        <end position="107"/>
    </location>
</feature>
<protein>
    <submittedName>
        <fullName evidence="2">VUT family protein</fullName>
    </submittedName>
</protein>
<feature type="transmembrane region" description="Helical" evidence="1">
    <location>
        <begin position="54"/>
        <end position="73"/>
    </location>
</feature>
<dbReference type="Pfam" id="PF02592">
    <property type="entry name" value="Vut_1"/>
    <property type="match status" value="1"/>
</dbReference>
<sequence length="217" mass="24916">MIKRTFKILDKLFGETIKSETDRIYLPIFFTITLCMTTVFFFDHVTVDFLGEPLHFSVGLVVFPLTFTLSNIIQDRYGRLFTNTVIRYAFVADCIFVFCGYALTYIGNREDYFSVFSEIPVIMLSTFFFVWLSNTINIVTFSILQKKKVNDFAKYSIAAIFAESSVSMISIPLMMYKNNLSGGALLSVAVVVFYKIVVTLLLSFIVSLQSYLRNRHL</sequence>
<keyword evidence="1" id="KW-1133">Transmembrane helix</keyword>